<evidence type="ECO:0000256" key="2">
    <source>
        <dbReference type="SAM" id="SignalP"/>
    </source>
</evidence>
<reference evidence="4" key="1">
    <citation type="submission" date="2015-12" db="EMBL/GenBank/DDBJ databases">
        <title>Update maize B73 reference genome by single molecule sequencing technologies.</title>
        <authorList>
            <consortium name="Maize Genome Sequencing Project"/>
            <person name="Ware D."/>
        </authorList>
    </citation>
    <scope>NUCLEOTIDE SEQUENCE [LARGE SCALE GENOMIC DNA]</scope>
    <source>
        <strain evidence="4">cv. B73</strain>
    </source>
</reference>
<evidence type="ECO:0000313" key="4">
    <source>
        <dbReference type="Proteomes" id="UP000007305"/>
    </source>
</evidence>
<feature type="compositionally biased region" description="Basic and acidic residues" evidence="1">
    <location>
        <begin position="86"/>
        <end position="100"/>
    </location>
</feature>
<feature type="compositionally biased region" description="Basic and acidic residues" evidence="1">
    <location>
        <begin position="182"/>
        <end position="191"/>
    </location>
</feature>
<evidence type="ECO:0000313" key="3">
    <source>
        <dbReference type="EnsemblPlants" id="Zm00001eb030620_P001"/>
    </source>
</evidence>
<feature type="compositionally biased region" description="Basic residues" evidence="1">
    <location>
        <begin position="169"/>
        <end position="181"/>
    </location>
</feature>
<dbReference type="Proteomes" id="UP000007305">
    <property type="component" value="Chromosome 1"/>
</dbReference>
<dbReference type="Gramene" id="Zm00001eb030620_T001">
    <property type="protein sequence ID" value="Zm00001eb030620_P001"/>
    <property type="gene ID" value="Zm00001eb030620"/>
</dbReference>
<keyword evidence="2" id="KW-0732">Signal</keyword>
<name>A0A804LRB3_MAIZE</name>
<accession>A0A804LRB3</accession>
<proteinExistence type="predicted"/>
<reference evidence="3" key="2">
    <citation type="submission" date="2019-07" db="EMBL/GenBank/DDBJ databases">
        <authorList>
            <person name="Seetharam A."/>
            <person name="Woodhouse M."/>
            <person name="Cannon E."/>
        </authorList>
    </citation>
    <scope>NUCLEOTIDE SEQUENCE [LARGE SCALE GENOMIC DNA]</scope>
    <source>
        <strain evidence="3">cv. B73</strain>
    </source>
</reference>
<dbReference type="InParanoid" id="A0A804LRB3"/>
<reference evidence="3" key="3">
    <citation type="submission" date="2021-05" db="UniProtKB">
        <authorList>
            <consortium name="EnsemblPlants"/>
        </authorList>
    </citation>
    <scope>IDENTIFICATION</scope>
    <source>
        <strain evidence="3">cv. B73</strain>
    </source>
</reference>
<sequence>MVASAKFANVLLPVRLSSLLRALALAIPCSTSSSFFAQQGFVLSAALQVRVLGGLAPPCRVRSSMLSTHAQKLDGATGAGLRLREDCSGERGPDAAERERAHRRVSRAADSEAELTVALDGARRRPQNKQWSTTGGGGAPYTRGQSERKGERVWQRAQMREGRWASRARGSKGARVHGRGRRTPERGRVHGGEIVGGR</sequence>
<feature type="signal peptide" evidence="2">
    <location>
        <begin position="1"/>
        <end position="26"/>
    </location>
</feature>
<feature type="compositionally biased region" description="Basic and acidic residues" evidence="1">
    <location>
        <begin position="145"/>
        <end position="164"/>
    </location>
</feature>
<evidence type="ECO:0000256" key="1">
    <source>
        <dbReference type="SAM" id="MobiDB-lite"/>
    </source>
</evidence>
<dbReference type="AlphaFoldDB" id="A0A804LRB3"/>
<keyword evidence="4" id="KW-1185">Reference proteome</keyword>
<organism evidence="3 4">
    <name type="scientific">Zea mays</name>
    <name type="common">Maize</name>
    <dbReference type="NCBI Taxonomy" id="4577"/>
    <lineage>
        <taxon>Eukaryota</taxon>
        <taxon>Viridiplantae</taxon>
        <taxon>Streptophyta</taxon>
        <taxon>Embryophyta</taxon>
        <taxon>Tracheophyta</taxon>
        <taxon>Spermatophyta</taxon>
        <taxon>Magnoliopsida</taxon>
        <taxon>Liliopsida</taxon>
        <taxon>Poales</taxon>
        <taxon>Poaceae</taxon>
        <taxon>PACMAD clade</taxon>
        <taxon>Panicoideae</taxon>
        <taxon>Andropogonodae</taxon>
        <taxon>Andropogoneae</taxon>
        <taxon>Tripsacinae</taxon>
        <taxon>Zea</taxon>
    </lineage>
</organism>
<protein>
    <submittedName>
        <fullName evidence="3">Uncharacterized protein</fullName>
    </submittedName>
</protein>
<feature type="chain" id="PRO_5032392634" evidence="2">
    <location>
        <begin position="27"/>
        <end position="198"/>
    </location>
</feature>
<feature type="region of interest" description="Disordered" evidence="1">
    <location>
        <begin position="86"/>
        <end position="198"/>
    </location>
</feature>
<dbReference type="EnsemblPlants" id="Zm00001eb030620_T001">
    <property type="protein sequence ID" value="Zm00001eb030620_P001"/>
    <property type="gene ID" value="Zm00001eb030620"/>
</dbReference>